<feature type="non-terminal residue" evidence="6">
    <location>
        <position position="208"/>
    </location>
</feature>
<accession>A0A6A6JLJ8</accession>
<dbReference type="RefSeq" id="XP_033653328.1">
    <property type="nucleotide sequence ID" value="XM_033794902.1"/>
</dbReference>
<dbReference type="Pfam" id="PF13445">
    <property type="entry name" value="zf-RING_UBOX"/>
    <property type="match status" value="1"/>
</dbReference>
<dbReference type="Proteomes" id="UP000800097">
    <property type="component" value="Unassembled WGS sequence"/>
</dbReference>
<dbReference type="OrthoDB" id="3793888at2759"/>
<dbReference type="SMART" id="SM00184">
    <property type="entry name" value="RING"/>
    <property type="match status" value="1"/>
</dbReference>
<dbReference type="AlphaFoldDB" id="A0A6A6JLJ8"/>
<dbReference type="PROSITE" id="PS50089">
    <property type="entry name" value="ZF_RING_2"/>
    <property type="match status" value="1"/>
</dbReference>
<evidence type="ECO:0000313" key="6">
    <source>
        <dbReference type="EMBL" id="KAF2275789.1"/>
    </source>
</evidence>
<evidence type="ECO:0000313" key="7">
    <source>
        <dbReference type="Proteomes" id="UP000800097"/>
    </source>
</evidence>
<keyword evidence="1" id="KW-0479">Metal-binding</keyword>
<keyword evidence="7" id="KW-1185">Reference proteome</keyword>
<dbReference type="GO" id="GO:0008270">
    <property type="term" value="F:zinc ion binding"/>
    <property type="evidence" value="ECO:0007669"/>
    <property type="project" value="UniProtKB-KW"/>
</dbReference>
<evidence type="ECO:0000256" key="1">
    <source>
        <dbReference type="ARBA" id="ARBA00022723"/>
    </source>
</evidence>
<feature type="non-terminal residue" evidence="6">
    <location>
        <position position="1"/>
    </location>
</feature>
<organism evidence="6 7">
    <name type="scientific">Westerdykella ornata</name>
    <dbReference type="NCBI Taxonomy" id="318751"/>
    <lineage>
        <taxon>Eukaryota</taxon>
        <taxon>Fungi</taxon>
        <taxon>Dikarya</taxon>
        <taxon>Ascomycota</taxon>
        <taxon>Pezizomycotina</taxon>
        <taxon>Dothideomycetes</taxon>
        <taxon>Pleosporomycetidae</taxon>
        <taxon>Pleosporales</taxon>
        <taxon>Sporormiaceae</taxon>
        <taxon>Westerdykella</taxon>
    </lineage>
</organism>
<proteinExistence type="predicted"/>
<reference evidence="6" key="1">
    <citation type="journal article" date="2020" name="Stud. Mycol.">
        <title>101 Dothideomycetes genomes: a test case for predicting lifestyles and emergence of pathogens.</title>
        <authorList>
            <person name="Haridas S."/>
            <person name="Albert R."/>
            <person name="Binder M."/>
            <person name="Bloem J."/>
            <person name="Labutti K."/>
            <person name="Salamov A."/>
            <person name="Andreopoulos B."/>
            <person name="Baker S."/>
            <person name="Barry K."/>
            <person name="Bills G."/>
            <person name="Bluhm B."/>
            <person name="Cannon C."/>
            <person name="Castanera R."/>
            <person name="Culley D."/>
            <person name="Daum C."/>
            <person name="Ezra D."/>
            <person name="Gonzalez J."/>
            <person name="Henrissat B."/>
            <person name="Kuo A."/>
            <person name="Liang C."/>
            <person name="Lipzen A."/>
            <person name="Lutzoni F."/>
            <person name="Magnuson J."/>
            <person name="Mondo S."/>
            <person name="Nolan M."/>
            <person name="Ohm R."/>
            <person name="Pangilinan J."/>
            <person name="Park H.-J."/>
            <person name="Ramirez L."/>
            <person name="Alfaro M."/>
            <person name="Sun H."/>
            <person name="Tritt A."/>
            <person name="Yoshinaga Y."/>
            <person name="Zwiers L.-H."/>
            <person name="Turgeon B."/>
            <person name="Goodwin S."/>
            <person name="Spatafora J."/>
            <person name="Crous P."/>
            <person name="Grigoriev I."/>
        </authorList>
    </citation>
    <scope>NUCLEOTIDE SEQUENCE</scope>
    <source>
        <strain evidence="6">CBS 379.55</strain>
    </source>
</reference>
<dbReference type="Gene3D" id="3.30.40.10">
    <property type="entry name" value="Zinc/RING finger domain, C3HC4 (zinc finger)"/>
    <property type="match status" value="1"/>
</dbReference>
<keyword evidence="3" id="KW-0862">Zinc</keyword>
<dbReference type="InterPro" id="IPR013083">
    <property type="entry name" value="Znf_RING/FYVE/PHD"/>
</dbReference>
<evidence type="ECO:0000259" key="5">
    <source>
        <dbReference type="PROSITE" id="PS50089"/>
    </source>
</evidence>
<gene>
    <name evidence="6" type="ORF">EI97DRAFT_355657</name>
</gene>
<sequence>PLPTMFRYLDALLLQCRHLHDKPPQPDLICPICSYAWDKPPIRSTFLPLTPCGHWVHYRCLIWRASANHSDRARCLTCGVVLFEWEGISMLTLATRTGLLPIENPALQRNYFDNDANMIVTNTREAYEADCAVIENTIYTCFNEEYVRTDVLAELHRRERPRAMWLKYHTDEGLVLWEMLVSIKLKRFIEENCGWVMGTDGWKQFEEG</sequence>
<dbReference type="EMBL" id="ML986495">
    <property type="protein sequence ID" value="KAF2275789.1"/>
    <property type="molecule type" value="Genomic_DNA"/>
</dbReference>
<evidence type="ECO:0000256" key="4">
    <source>
        <dbReference type="PROSITE-ProRule" id="PRU00175"/>
    </source>
</evidence>
<name>A0A6A6JLJ8_WESOR</name>
<dbReference type="InterPro" id="IPR001841">
    <property type="entry name" value="Znf_RING"/>
</dbReference>
<dbReference type="GeneID" id="54548077"/>
<dbReference type="InterPro" id="IPR027370">
    <property type="entry name" value="Znf-RING_euk"/>
</dbReference>
<dbReference type="SUPFAM" id="SSF57850">
    <property type="entry name" value="RING/U-box"/>
    <property type="match status" value="1"/>
</dbReference>
<evidence type="ECO:0000256" key="2">
    <source>
        <dbReference type="ARBA" id="ARBA00022771"/>
    </source>
</evidence>
<protein>
    <recommendedName>
        <fullName evidence="5">RING-type domain-containing protein</fullName>
    </recommendedName>
</protein>
<keyword evidence="2 4" id="KW-0863">Zinc-finger</keyword>
<evidence type="ECO:0000256" key="3">
    <source>
        <dbReference type="ARBA" id="ARBA00022833"/>
    </source>
</evidence>
<feature type="domain" description="RING-type" evidence="5">
    <location>
        <begin position="30"/>
        <end position="78"/>
    </location>
</feature>